<keyword evidence="4 11" id="KW-0853">WD repeat</keyword>
<accession>A0A7R9GFI5</accession>
<dbReference type="Gene3D" id="2.130.10.10">
    <property type="entry name" value="YVTN repeat-like/Quinoprotein amine dehydrogenase"/>
    <property type="match status" value="2"/>
</dbReference>
<keyword evidence="7" id="KW-0243">Dynein</keyword>
<dbReference type="AlphaFoldDB" id="A0A7R9GFI5"/>
<dbReference type="PANTHER" id="PTHR12442">
    <property type="entry name" value="DYNEIN INTERMEDIATE CHAIN"/>
    <property type="match status" value="1"/>
</dbReference>
<dbReference type="PANTHER" id="PTHR12442:SF11">
    <property type="entry name" value="DYNEIN AXONEMAL INTERMEDIATE CHAIN 1"/>
    <property type="match status" value="1"/>
</dbReference>
<evidence type="ECO:0000256" key="11">
    <source>
        <dbReference type="PROSITE-ProRule" id="PRU00221"/>
    </source>
</evidence>
<evidence type="ECO:0000256" key="6">
    <source>
        <dbReference type="ARBA" id="ARBA00022737"/>
    </source>
</evidence>
<evidence type="ECO:0000256" key="9">
    <source>
        <dbReference type="ARBA" id="ARBA00023212"/>
    </source>
</evidence>
<dbReference type="SMART" id="SM00320">
    <property type="entry name" value="WD40"/>
    <property type="match status" value="3"/>
</dbReference>
<feature type="region of interest" description="Disordered" evidence="12">
    <location>
        <begin position="57"/>
        <end position="122"/>
    </location>
</feature>
<keyword evidence="8" id="KW-0505">Motor protein</keyword>
<dbReference type="PROSITE" id="PS50294">
    <property type="entry name" value="WD_REPEATS_REGION"/>
    <property type="match status" value="1"/>
</dbReference>
<dbReference type="GO" id="GO:0036158">
    <property type="term" value="P:outer dynein arm assembly"/>
    <property type="evidence" value="ECO:0007669"/>
    <property type="project" value="TreeGrafter"/>
</dbReference>
<dbReference type="InterPro" id="IPR036322">
    <property type="entry name" value="WD40_repeat_dom_sf"/>
</dbReference>
<dbReference type="InterPro" id="IPR050687">
    <property type="entry name" value="Dynein_IC"/>
</dbReference>
<feature type="region of interest" description="Disordered" evidence="12">
    <location>
        <begin position="1"/>
        <end position="31"/>
    </location>
</feature>
<evidence type="ECO:0000256" key="1">
    <source>
        <dbReference type="ARBA" id="ARBA00004430"/>
    </source>
</evidence>
<proteinExistence type="inferred from homology"/>
<dbReference type="Proteomes" id="UP000678499">
    <property type="component" value="Unassembled WGS sequence"/>
</dbReference>
<keyword evidence="9" id="KW-0206">Cytoskeleton</keyword>
<comment type="similarity">
    <text evidence="2">Belongs to the dynein intermediate chain family.</text>
</comment>
<dbReference type="GO" id="GO:0005874">
    <property type="term" value="C:microtubule"/>
    <property type="evidence" value="ECO:0007669"/>
    <property type="project" value="UniProtKB-KW"/>
</dbReference>
<evidence type="ECO:0000313" key="13">
    <source>
        <dbReference type="EMBL" id="CAD7278743.1"/>
    </source>
</evidence>
<dbReference type="PROSITE" id="PS50082">
    <property type="entry name" value="WD_REPEATS_2"/>
    <property type="match status" value="1"/>
</dbReference>
<dbReference type="GO" id="GO:0045504">
    <property type="term" value="F:dynein heavy chain binding"/>
    <property type="evidence" value="ECO:0007669"/>
    <property type="project" value="TreeGrafter"/>
</dbReference>
<evidence type="ECO:0000256" key="2">
    <source>
        <dbReference type="ARBA" id="ARBA00011059"/>
    </source>
</evidence>
<dbReference type="GO" id="GO:0045503">
    <property type="term" value="F:dynein light chain binding"/>
    <property type="evidence" value="ECO:0007669"/>
    <property type="project" value="TreeGrafter"/>
</dbReference>
<dbReference type="GO" id="GO:0036157">
    <property type="term" value="C:outer dynein arm"/>
    <property type="evidence" value="ECO:0007669"/>
    <property type="project" value="TreeGrafter"/>
</dbReference>
<reference evidence="13" key="1">
    <citation type="submission" date="2020-11" db="EMBL/GenBank/DDBJ databases">
        <authorList>
            <person name="Tran Van P."/>
        </authorList>
    </citation>
    <scope>NUCLEOTIDE SEQUENCE</scope>
</reference>
<dbReference type="EMBL" id="OA883381">
    <property type="protein sequence ID" value="CAD7278743.1"/>
    <property type="molecule type" value="Genomic_DNA"/>
</dbReference>
<dbReference type="EMBL" id="CAJPEX010001344">
    <property type="protein sequence ID" value="CAG0918895.1"/>
    <property type="molecule type" value="Genomic_DNA"/>
</dbReference>
<dbReference type="InterPro" id="IPR001680">
    <property type="entry name" value="WD40_rpt"/>
</dbReference>
<dbReference type="SUPFAM" id="SSF50978">
    <property type="entry name" value="WD40 repeat-like"/>
    <property type="match status" value="1"/>
</dbReference>
<comment type="subcellular location">
    <subcellularLocation>
        <location evidence="1">Cytoplasm</location>
        <location evidence="1">Cytoskeleton</location>
        <location evidence="1">Cilium axoneme</location>
    </subcellularLocation>
</comment>
<evidence type="ECO:0000256" key="4">
    <source>
        <dbReference type="ARBA" id="ARBA00022574"/>
    </source>
</evidence>
<keyword evidence="14" id="KW-1185">Reference proteome</keyword>
<evidence type="ECO:0000256" key="10">
    <source>
        <dbReference type="ARBA" id="ARBA00023273"/>
    </source>
</evidence>
<keyword evidence="6" id="KW-0677">Repeat</keyword>
<keyword evidence="5" id="KW-0493">Microtubule</keyword>
<protein>
    <submittedName>
        <fullName evidence="13">Uncharacterized protein</fullName>
    </submittedName>
</protein>
<organism evidence="13">
    <name type="scientific">Notodromas monacha</name>
    <dbReference type="NCBI Taxonomy" id="399045"/>
    <lineage>
        <taxon>Eukaryota</taxon>
        <taxon>Metazoa</taxon>
        <taxon>Ecdysozoa</taxon>
        <taxon>Arthropoda</taxon>
        <taxon>Crustacea</taxon>
        <taxon>Oligostraca</taxon>
        <taxon>Ostracoda</taxon>
        <taxon>Podocopa</taxon>
        <taxon>Podocopida</taxon>
        <taxon>Cypridocopina</taxon>
        <taxon>Cypridoidea</taxon>
        <taxon>Cyprididae</taxon>
        <taxon>Notodromas</taxon>
    </lineage>
</organism>
<keyword evidence="3" id="KW-0963">Cytoplasm</keyword>
<keyword evidence="10" id="KW-0966">Cell projection</keyword>
<feature type="repeat" description="WD" evidence="11">
    <location>
        <begin position="464"/>
        <end position="506"/>
    </location>
</feature>
<dbReference type="Pfam" id="PF00400">
    <property type="entry name" value="WD40"/>
    <property type="match status" value="1"/>
</dbReference>
<feature type="non-terminal residue" evidence="13">
    <location>
        <position position="1"/>
    </location>
</feature>
<feature type="compositionally biased region" description="Basic and acidic residues" evidence="12">
    <location>
        <begin position="20"/>
        <end position="31"/>
    </location>
</feature>
<evidence type="ECO:0000256" key="8">
    <source>
        <dbReference type="ARBA" id="ARBA00023175"/>
    </source>
</evidence>
<evidence type="ECO:0000256" key="5">
    <source>
        <dbReference type="ARBA" id="ARBA00022701"/>
    </source>
</evidence>
<evidence type="ECO:0000256" key="7">
    <source>
        <dbReference type="ARBA" id="ARBA00023017"/>
    </source>
</evidence>
<dbReference type="GO" id="GO:0003341">
    <property type="term" value="P:cilium movement"/>
    <property type="evidence" value="ECO:0007669"/>
    <property type="project" value="TreeGrafter"/>
</dbReference>
<sequence length="557" mass="62517">MIPLRSLKSARPVDNGSTPQDRDAMTDPPCEKEMKGVFNQWIVFDHYSSHVMDYNRSEHSPLDGRSASMEAEDHKPFSRKNSSSEAQVVQEKPNVASTTSSRAETLSQMHGKSPASTETPPHPLMYDYCSKKNDAMASDQALLAIFTRSKNSKALLELSTKTPSYDLSSLARSSRILERMLNQNLDDNVLLDFRYWEDMADEFRDVEGTLLPLWDFVNPENARNRMKLSVTGISWSIEYPDLFAVSFGSCKLNSLLVFVERKYNEAFEFKDDFDQQQKCGYLSVFTLKNPPVPEYQFEMCSGAMCVAMHPQYAHLVAVGCYNGDIQVYDLKTNNCSGALLCESIAHESSHFDAVSCVSWIKDDEDGRAVLLSLSFDGFIVEWTILPGSSIIKRHDVLRVNIDPPIILADKSLYYTHVKSALFINTCGTALAFHHSDGGAFLVGTEEGLIYYGVTMHQARIVKKFAGHSMAVYGLCWNHYSDEIFASCGADWTVRIWDKRKDSTVIAVVTGNGDVLVFDLAEDRFSPICVQKVTKWKRSRCTTIAFNPVDPIVSVGDN</sequence>
<feature type="compositionally biased region" description="Polar residues" evidence="12">
    <location>
        <begin position="95"/>
        <end position="119"/>
    </location>
</feature>
<dbReference type="InterPro" id="IPR015943">
    <property type="entry name" value="WD40/YVTN_repeat-like_dom_sf"/>
</dbReference>
<evidence type="ECO:0000256" key="12">
    <source>
        <dbReference type="SAM" id="MobiDB-lite"/>
    </source>
</evidence>
<name>A0A7R9GFI5_9CRUS</name>
<evidence type="ECO:0000256" key="3">
    <source>
        <dbReference type="ARBA" id="ARBA00022490"/>
    </source>
</evidence>
<dbReference type="OrthoDB" id="6372332at2759"/>
<gene>
    <name evidence="13" type="ORF">NMOB1V02_LOCUS6440</name>
</gene>
<evidence type="ECO:0000313" key="14">
    <source>
        <dbReference type="Proteomes" id="UP000678499"/>
    </source>
</evidence>